<evidence type="ECO:0000256" key="2">
    <source>
        <dbReference type="ARBA" id="ARBA00038210"/>
    </source>
</evidence>
<dbReference type="STRING" id="1064592.G0VJY4"/>
<feature type="repeat" description="TPR" evidence="3">
    <location>
        <begin position="329"/>
        <end position="362"/>
    </location>
</feature>
<dbReference type="HOGENOM" id="CLU_454218_0_0_1"/>
<dbReference type="SMART" id="SM00028">
    <property type="entry name" value="TPR"/>
    <property type="match status" value="5"/>
</dbReference>
<keyword evidence="1 3" id="KW-0802">TPR repeat</keyword>
<evidence type="ECO:0000259" key="4">
    <source>
        <dbReference type="Pfam" id="PF12862"/>
    </source>
</evidence>
<dbReference type="Proteomes" id="UP000001640">
    <property type="component" value="Chromosome 9"/>
</dbReference>
<dbReference type="eggNOG" id="ENOG502S2KG">
    <property type="taxonomic scope" value="Eukaryota"/>
</dbReference>
<dbReference type="GeneID" id="96905505"/>
<feature type="repeat" description="TPR" evidence="3">
    <location>
        <begin position="380"/>
        <end position="413"/>
    </location>
</feature>
<dbReference type="OMA" id="YHRFACY"/>
<dbReference type="InterPro" id="IPR011990">
    <property type="entry name" value="TPR-like_helical_dom_sf"/>
</dbReference>
<gene>
    <name evidence="5" type="primary">NCAS0I01490</name>
    <name evidence="5" type="ordered locus">NCAS_0I01490</name>
</gene>
<dbReference type="KEGG" id="ncs:NCAS_0I01490"/>
<feature type="domain" description="Anaphase-promoting complex subunit 5" evidence="4">
    <location>
        <begin position="139"/>
        <end position="197"/>
    </location>
</feature>
<proteinExistence type="inferred from homology"/>
<dbReference type="AlphaFoldDB" id="G0VJY4"/>
<dbReference type="GO" id="GO:0005680">
    <property type="term" value="C:anaphase-promoting complex"/>
    <property type="evidence" value="ECO:0007669"/>
    <property type="project" value="UniProtKB-ARBA"/>
</dbReference>
<keyword evidence="6" id="KW-1185">Reference proteome</keyword>
<dbReference type="InterPro" id="IPR026000">
    <property type="entry name" value="Apc5_dom"/>
</dbReference>
<dbReference type="InterPro" id="IPR019734">
    <property type="entry name" value="TPR_rpt"/>
</dbReference>
<reference key="2">
    <citation type="submission" date="2011-08" db="EMBL/GenBank/DDBJ databases">
        <title>Genome sequence of Naumovozyma castellii.</title>
        <authorList>
            <person name="Gordon J.L."/>
            <person name="Armisen D."/>
            <person name="Proux-Wera E."/>
            <person name="OhEigeartaigh S.S."/>
            <person name="Byrne K.P."/>
            <person name="Wolfe K.H."/>
        </authorList>
    </citation>
    <scope>NUCLEOTIDE SEQUENCE</scope>
    <source>
        <strain>Type strain:CBS 4309</strain>
    </source>
</reference>
<dbReference type="OrthoDB" id="418911at2759"/>
<dbReference type="SUPFAM" id="SSF48452">
    <property type="entry name" value="TPR-like"/>
    <property type="match status" value="1"/>
</dbReference>
<protein>
    <recommendedName>
        <fullName evidence="4">Anaphase-promoting complex subunit 5 domain-containing protein</fullName>
    </recommendedName>
</protein>
<reference evidence="5 6" key="1">
    <citation type="journal article" date="2011" name="Proc. Natl. Acad. Sci. U.S.A.">
        <title>Evolutionary erosion of yeast sex chromosomes by mating-type switching accidents.</title>
        <authorList>
            <person name="Gordon J.L."/>
            <person name="Armisen D."/>
            <person name="Proux-Wera E."/>
            <person name="Oheigeartaigh S.S."/>
            <person name="Byrne K.P."/>
            <person name="Wolfe K.H."/>
        </authorList>
    </citation>
    <scope>NUCLEOTIDE SEQUENCE [LARGE SCALE GENOMIC DNA]</scope>
    <source>
        <strain evidence="6">ATCC 76901 / BCRC 22586 / CBS 4309 / NBRC 1992 / NRRL Y-12630</strain>
    </source>
</reference>
<dbReference type="PANTHER" id="PTHR12558">
    <property type="entry name" value="CELL DIVISION CYCLE 16,23,27"/>
    <property type="match status" value="1"/>
</dbReference>
<dbReference type="RefSeq" id="XP_003678160.1">
    <property type="nucleotide sequence ID" value="XM_003678112.1"/>
</dbReference>
<name>G0VJY4_NAUCA</name>
<dbReference type="Pfam" id="PF13181">
    <property type="entry name" value="TPR_8"/>
    <property type="match status" value="2"/>
</dbReference>
<dbReference type="EMBL" id="HE576760">
    <property type="protein sequence ID" value="CCC71817.1"/>
    <property type="molecule type" value="Genomic_DNA"/>
</dbReference>
<comment type="similarity">
    <text evidence="2">Belongs to the APC3/CDC27 family.</text>
</comment>
<evidence type="ECO:0000313" key="6">
    <source>
        <dbReference type="Proteomes" id="UP000001640"/>
    </source>
</evidence>
<organism evidence="5 6">
    <name type="scientific">Naumovozyma castellii</name>
    <name type="common">Yeast</name>
    <name type="synonym">Saccharomyces castellii</name>
    <dbReference type="NCBI Taxonomy" id="27288"/>
    <lineage>
        <taxon>Eukaryota</taxon>
        <taxon>Fungi</taxon>
        <taxon>Dikarya</taxon>
        <taxon>Ascomycota</taxon>
        <taxon>Saccharomycotina</taxon>
        <taxon>Saccharomycetes</taxon>
        <taxon>Saccharomycetales</taxon>
        <taxon>Saccharomycetaceae</taxon>
        <taxon>Naumovozyma</taxon>
    </lineage>
</organism>
<evidence type="ECO:0000256" key="1">
    <source>
        <dbReference type="ARBA" id="ARBA00022803"/>
    </source>
</evidence>
<evidence type="ECO:0000256" key="3">
    <source>
        <dbReference type="PROSITE-ProRule" id="PRU00339"/>
    </source>
</evidence>
<accession>G0VJY4</accession>
<dbReference type="Pfam" id="PF12862">
    <property type="entry name" value="ANAPC5"/>
    <property type="match status" value="1"/>
</dbReference>
<evidence type="ECO:0000313" key="5">
    <source>
        <dbReference type="EMBL" id="CCC71817.1"/>
    </source>
</evidence>
<dbReference type="PROSITE" id="PS50005">
    <property type="entry name" value="TPR"/>
    <property type="match status" value="2"/>
</dbReference>
<dbReference type="InParanoid" id="G0VJY4"/>
<dbReference type="Gene3D" id="1.25.40.10">
    <property type="entry name" value="Tetratricopeptide repeat domain"/>
    <property type="match status" value="2"/>
</dbReference>
<dbReference type="PANTHER" id="PTHR12558:SF13">
    <property type="entry name" value="CELL DIVISION CYCLE PROTEIN 27 HOMOLOG"/>
    <property type="match status" value="1"/>
</dbReference>
<sequence>MEQWDLMHTDILRKCGSLAVEMDLLPMAFSLLSQVLEKLPTNVPTLLLLSNAYCKNSSYLNIVHLLVNAINTGAANVFSDYRVWKYLAVSYYKLDQFEDANHAILKALEMLNPNISNIAYKLEHASLLILQCRILLLFDNHKETTESLILYYDHAIQEAQCTDVSLYVEALLSKAQLYRKVNDFPNAINQLREILSVLNNLGSIPPIKMNDFLNKLSYTYLLLATLLFILNEDHQSSHLIAQGITKLPHTTKSIQPLLLLEIQLDFLKETDLQRTINKLQLEMSSMPLEHQTMPNYMIGRLLLKADPINNIPLSYDYYQRAISSDPALSFIWVSIASLYLRLGQIEDAIASYWEAINLSTKSDSTNSSSRMRSFNNIFTAFAWYGLSQVYVATGEINKAIESADKALKLCELENDWVFYEELKQLMSKLRTFNGIGRNTSKLKIDHVFTEVPIQTLIEMETFQDHSVFSVENQIDRVQSDVIVTNYEDVCGNIKVGKETQNLNLNFPPPPIETKQAYQMLPMMNYQAQPPRKHSAPYNQPYQILTHSRLNSYPNAVTVGNIQGDVIQVAQQPMPIPIAPGGYYIPVPANMRLQMGTPFNNN</sequence>